<gene>
    <name evidence="2" type="ORF">RhiirA4_539421</name>
</gene>
<comment type="caution">
    <text evidence="2">The sequence shown here is derived from an EMBL/GenBank/DDBJ whole genome shotgun (WGS) entry which is preliminary data.</text>
</comment>
<evidence type="ECO:0000256" key="1">
    <source>
        <dbReference type="SAM" id="MobiDB-lite"/>
    </source>
</evidence>
<feature type="region of interest" description="Disordered" evidence="1">
    <location>
        <begin position="123"/>
        <end position="159"/>
    </location>
</feature>
<keyword evidence="3" id="KW-1185">Reference proteome</keyword>
<evidence type="ECO:0000313" key="3">
    <source>
        <dbReference type="Proteomes" id="UP000234323"/>
    </source>
</evidence>
<dbReference type="EMBL" id="LLXI01000138">
    <property type="protein sequence ID" value="PKY41215.1"/>
    <property type="molecule type" value="Genomic_DNA"/>
</dbReference>
<dbReference type="AlphaFoldDB" id="A0A2I1G3K3"/>
<protein>
    <submittedName>
        <fullName evidence="2">Uncharacterized protein</fullName>
    </submittedName>
</protein>
<reference evidence="2 3" key="1">
    <citation type="submission" date="2015-10" db="EMBL/GenBank/DDBJ databases">
        <title>Genome analyses suggest a sexual origin of heterokaryosis in a supposedly ancient asexual fungus.</title>
        <authorList>
            <person name="Ropars J."/>
            <person name="Sedzielewska K."/>
            <person name="Noel J."/>
            <person name="Charron P."/>
            <person name="Farinelli L."/>
            <person name="Marton T."/>
            <person name="Kruger M."/>
            <person name="Pelin A."/>
            <person name="Brachmann A."/>
            <person name="Corradi N."/>
        </authorList>
    </citation>
    <scope>NUCLEOTIDE SEQUENCE [LARGE SCALE GENOMIC DNA]</scope>
    <source>
        <strain evidence="2 3">A4</strain>
    </source>
</reference>
<sequence length="159" mass="18918">MVRISFVIVILAKVNNNYILLRDKSFQLVNQNKHINANESSVDNIIKSDDEEIHDDALDFDLSKEVNKVDTDIKNGDPNFYYGLKRFLLAYQKARNTNIQLFLQNNEITRKYYKKNWNKRLNQGKKSKRSFENMENIDPQTIPPRKKEQLKRNIRQQSQ</sequence>
<name>A0A2I1G3K3_9GLOM</name>
<dbReference type="VEuPathDB" id="FungiDB:RhiirFUN_022306"/>
<evidence type="ECO:0000313" key="2">
    <source>
        <dbReference type="EMBL" id="PKY41215.1"/>
    </source>
</evidence>
<proteinExistence type="predicted"/>
<dbReference type="VEuPathDB" id="FungiDB:RhiirA1_535789"/>
<dbReference type="Proteomes" id="UP000234323">
    <property type="component" value="Unassembled WGS sequence"/>
</dbReference>
<organism evidence="2 3">
    <name type="scientific">Rhizophagus irregularis</name>
    <dbReference type="NCBI Taxonomy" id="588596"/>
    <lineage>
        <taxon>Eukaryota</taxon>
        <taxon>Fungi</taxon>
        <taxon>Fungi incertae sedis</taxon>
        <taxon>Mucoromycota</taxon>
        <taxon>Glomeromycotina</taxon>
        <taxon>Glomeromycetes</taxon>
        <taxon>Glomerales</taxon>
        <taxon>Glomeraceae</taxon>
        <taxon>Rhizophagus</taxon>
    </lineage>
</organism>
<accession>A0A2I1G3K3</accession>